<accession>A0A432ZLE1</accession>
<dbReference type="GO" id="GO:0042866">
    <property type="term" value="P:pyruvate biosynthetic process"/>
    <property type="evidence" value="ECO:0007669"/>
    <property type="project" value="UniProtKB-UniRule"/>
</dbReference>
<evidence type="ECO:0000256" key="4">
    <source>
        <dbReference type="HAMAP-Rule" id="MF_01632"/>
    </source>
</evidence>
<dbReference type="GO" id="GO:0006744">
    <property type="term" value="P:ubiquinone biosynthetic process"/>
    <property type="evidence" value="ECO:0007669"/>
    <property type="project" value="UniProtKB-UniRule"/>
</dbReference>
<organism evidence="5 6">
    <name type="scientific">Pseudidiomarina taiwanensis</name>
    <dbReference type="NCBI Taxonomy" id="337250"/>
    <lineage>
        <taxon>Bacteria</taxon>
        <taxon>Pseudomonadati</taxon>
        <taxon>Pseudomonadota</taxon>
        <taxon>Gammaproteobacteria</taxon>
        <taxon>Alteromonadales</taxon>
        <taxon>Idiomarinaceae</taxon>
        <taxon>Pseudidiomarina</taxon>
    </lineage>
</organism>
<evidence type="ECO:0000256" key="1">
    <source>
        <dbReference type="ARBA" id="ARBA00022490"/>
    </source>
</evidence>
<comment type="subcellular location">
    <subcellularLocation>
        <location evidence="4">Cytoplasm</location>
    </subcellularLocation>
</comment>
<evidence type="ECO:0000313" key="6">
    <source>
        <dbReference type="Proteomes" id="UP000288279"/>
    </source>
</evidence>
<dbReference type="HAMAP" id="MF_01632">
    <property type="entry name" value="UbiC"/>
    <property type="match status" value="1"/>
</dbReference>
<protein>
    <recommendedName>
        <fullName evidence="4">Probable chorismate pyruvate-lyase</fullName>
        <shortName evidence="4">CL</shortName>
        <shortName evidence="4">CPL</shortName>
        <ecNumber evidence="4">4.1.3.40</ecNumber>
    </recommendedName>
</protein>
<dbReference type="RefSeq" id="WP_126827270.1">
    <property type="nucleotide sequence ID" value="NZ_PIQG01000002.1"/>
</dbReference>
<dbReference type="GO" id="GO:0005829">
    <property type="term" value="C:cytosol"/>
    <property type="evidence" value="ECO:0007669"/>
    <property type="project" value="TreeGrafter"/>
</dbReference>
<comment type="similarity">
    <text evidence="4">Belongs to the UbiC family.</text>
</comment>
<dbReference type="PANTHER" id="PTHR38683:SF1">
    <property type="entry name" value="CHORISMATE PYRUVATE-LYASE"/>
    <property type="match status" value="1"/>
</dbReference>
<dbReference type="Pfam" id="PF04345">
    <property type="entry name" value="Chor_lyase"/>
    <property type="match status" value="1"/>
</dbReference>
<comment type="pathway">
    <text evidence="4">Cofactor biosynthesis; ubiquinone biosynthesis.</text>
</comment>
<dbReference type="EMBL" id="PIQG01000002">
    <property type="protein sequence ID" value="RUO78650.1"/>
    <property type="molecule type" value="Genomic_DNA"/>
</dbReference>
<keyword evidence="6" id="KW-1185">Reference proteome</keyword>
<dbReference type="InterPro" id="IPR007440">
    <property type="entry name" value="Chorismate--pyruvate_lyase"/>
</dbReference>
<dbReference type="GO" id="GO:0008813">
    <property type="term" value="F:chorismate lyase activity"/>
    <property type="evidence" value="ECO:0007669"/>
    <property type="project" value="UniProtKB-UniRule"/>
</dbReference>
<keyword evidence="3 4" id="KW-0456">Lyase</keyword>
<feature type="binding site" evidence="4">
    <location>
        <position position="125"/>
    </location>
    <ligand>
        <name>substrate</name>
    </ligand>
</feature>
<comment type="caution">
    <text evidence="4">Lacks conserved residue(s) required for the propagation of feature annotation.</text>
</comment>
<gene>
    <name evidence="4" type="primary">ubiC</name>
    <name evidence="5" type="ORF">CWI83_06425</name>
</gene>
<reference evidence="5 6" key="1">
    <citation type="journal article" date="2011" name="Front. Microbiol.">
        <title>Genomic signatures of strain selection and enhancement in Bacillus atrophaeus var. globigii, a historical biowarfare simulant.</title>
        <authorList>
            <person name="Gibbons H.S."/>
            <person name="Broomall S.M."/>
            <person name="McNew L.A."/>
            <person name="Daligault H."/>
            <person name="Chapman C."/>
            <person name="Bruce D."/>
            <person name="Karavis M."/>
            <person name="Krepps M."/>
            <person name="McGregor P.A."/>
            <person name="Hong C."/>
            <person name="Park K.H."/>
            <person name="Akmal A."/>
            <person name="Feldman A."/>
            <person name="Lin J.S."/>
            <person name="Chang W.E."/>
            <person name="Higgs B.W."/>
            <person name="Demirev P."/>
            <person name="Lindquist J."/>
            <person name="Liem A."/>
            <person name="Fochler E."/>
            <person name="Read T.D."/>
            <person name="Tapia R."/>
            <person name="Johnson S."/>
            <person name="Bishop-Lilly K.A."/>
            <person name="Detter C."/>
            <person name="Han C."/>
            <person name="Sozhamannan S."/>
            <person name="Rosenzweig C.N."/>
            <person name="Skowronski E.W."/>
        </authorList>
    </citation>
    <scope>NUCLEOTIDE SEQUENCE [LARGE SCALE GENOMIC DNA]</scope>
    <source>
        <strain evidence="5 6">PIT1</strain>
    </source>
</reference>
<dbReference type="OrthoDB" id="9789493at2"/>
<evidence type="ECO:0000313" key="5">
    <source>
        <dbReference type="EMBL" id="RUO78650.1"/>
    </source>
</evidence>
<dbReference type="Gene3D" id="3.40.1410.10">
    <property type="entry name" value="Chorismate lyase-like"/>
    <property type="match status" value="1"/>
</dbReference>
<sequence length="200" mass="22155">MRYPSFSFPVIPSTSRAQWQAPQQLNAAEQQQLTAALQEWLLDSDSLTAKLKRYYSTFEVQVIGQATIPVTHNEAQWLALDEQATVREVILWCDQQPMVFARSVFPHAALQQAGLALAELGNKPLGEHLFQQTDLSRGDIEVCAFAADSTVGQLNQQLGGVAQTVWGRRSRFATRGHHILVAEVFLSASAAYQNTLAEES</sequence>
<feature type="binding site" evidence="4">
    <location>
        <position position="183"/>
    </location>
    <ligand>
        <name>substrate</name>
    </ligand>
</feature>
<dbReference type="SUPFAM" id="SSF64288">
    <property type="entry name" value="Chorismate lyase-like"/>
    <property type="match status" value="1"/>
</dbReference>
<keyword evidence="4 5" id="KW-0670">Pyruvate</keyword>
<evidence type="ECO:0000256" key="3">
    <source>
        <dbReference type="ARBA" id="ARBA00023239"/>
    </source>
</evidence>
<keyword evidence="2 4" id="KW-0831">Ubiquinone biosynthesis</keyword>
<proteinExistence type="inferred from homology"/>
<dbReference type="AlphaFoldDB" id="A0A432ZLE1"/>
<dbReference type="UniPathway" id="UPA00232"/>
<comment type="catalytic activity">
    <reaction evidence="4">
        <text>chorismate = 4-hydroxybenzoate + pyruvate</text>
        <dbReference type="Rhea" id="RHEA:16505"/>
        <dbReference type="ChEBI" id="CHEBI:15361"/>
        <dbReference type="ChEBI" id="CHEBI:17879"/>
        <dbReference type="ChEBI" id="CHEBI:29748"/>
        <dbReference type="EC" id="4.1.3.40"/>
    </reaction>
</comment>
<comment type="function">
    <text evidence="4">Removes the pyruvyl group from chorismate, with concomitant aromatization of the ring, to provide 4-hydroxybenzoate (4HB) for the ubiquinone pathway.</text>
</comment>
<name>A0A432ZLE1_9GAMM</name>
<evidence type="ECO:0000256" key="2">
    <source>
        <dbReference type="ARBA" id="ARBA00022688"/>
    </source>
</evidence>
<feature type="binding site" evidence="4">
    <location>
        <position position="87"/>
    </location>
    <ligand>
        <name>substrate</name>
    </ligand>
</feature>
<comment type="caution">
    <text evidence="5">The sequence shown here is derived from an EMBL/GenBank/DDBJ whole genome shotgun (WGS) entry which is preliminary data.</text>
</comment>
<dbReference type="InterPro" id="IPR028978">
    <property type="entry name" value="Chorismate_lyase_/UTRA_dom_sf"/>
</dbReference>
<keyword evidence="1 4" id="KW-0963">Cytoplasm</keyword>
<dbReference type="Proteomes" id="UP000288279">
    <property type="component" value="Unassembled WGS sequence"/>
</dbReference>
<dbReference type="EC" id="4.1.3.40" evidence="4"/>
<dbReference type="PANTHER" id="PTHR38683">
    <property type="entry name" value="CHORISMATE PYRUVATE-LYASE"/>
    <property type="match status" value="1"/>
</dbReference>